<protein>
    <submittedName>
        <fullName evidence="18">TonB-dependent receptor</fullName>
    </submittedName>
</protein>
<keyword evidence="18" id="KW-0675">Receptor</keyword>
<dbReference type="InterPro" id="IPR012910">
    <property type="entry name" value="Plug_dom"/>
</dbReference>
<evidence type="ECO:0000256" key="5">
    <source>
        <dbReference type="ARBA" id="ARBA00022692"/>
    </source>
</evidence>
<keyword evidence="2 11" id="KW-0813">Transport</keyword>
<organism evidence="18 19">
    <name type="scientific">Montanilutibacter psychrotolerans</name>
    <dbReference type="NCBI Taxonomy" id="1327343"/>
    <lineage>
        <taxon>Bacteria</taxon>
        <taxon>Pseudomonadati</taxon>
        <taxon>Pseudomonadota</taxon>
        <taxon>Gammaproteobacteria</taxon>
        <taxon>Lysobacterales</taxon>
        <taxon>Lysobacteraceae</taxon>
        <taxon>Montanilutibacter</taxon>
    </lineage>
</organism>
<evidence type="ECO:0000256" key="7">
    <source>
        <dbReference type="ARBA" id="ARBA00023065"/>
    </source>
</evidence>
<comment type="caution">
    <text evidence="18">The sequence shown here is derived from an EMBL/GenBank/DDBJ whole genome shotgun (WGS) entry which is preliminary data.</text>
</comment>
<evidence type="ECO:0000256" key="6">
    <source>
        <dbReference type="ARBA" id="ARBA00023004"/>
    </source>
</evidence>
<evidence type="ECO:0000256" key="14">
    <source>
        <dbReference type="SAM" id="MobiDB-lite"/>
    </source>
</evidence>
<keyword evidence="19" id="KW-1185">Reference proteome</keyword>
<dbReference type="InterPro" id="IPR000531">
    <property type="entry name" value="Beta-barrel_TonB"/>
</dbReference>
<evidence type="ECO:0000256" key="4">
    <source>
        <dbReference type="ARBA" id="ARBA00022496"/>
    </source>
</evidence>
<dbReference type="InterPro" id="IPR010916">
    <property type="entry name" value="TonB_box_CS"/>
</dbReference>
<keyword evidence="3 11" id="KW-1134">Transmembrane beta strand</keyword>
<dbReference type="PANTHER" id="PTHR32552:SF81">
    <property type="entry name" value="TONB-DEPENDENT OUTER MEMBRANE RECEPTOR"/>
    <property type="match status" value="1"/>
</dbReference>
<dbReference type="EMBL" id="RIBS01000001">
    <property type="protein sequence ID" value="RNF85893.1"/>
    <property type="molecule type" value="Genomic_DNA"/>
</dbReference>
<evidence type="ECO:0000256" key="12">
    <source>
        <dbReference type="PROSITE-ProRule" id="PRU10143"/>
    </source>
</evidence>
<dbReference type="Pfam" id="PF00593">
    <property type="entry name" value="TonB_dep_Rec_b-barrel"/>
    <property type="match status" value="1"/>
</dbReference>
<evidence type="ECO:0000313" key="19">
    <source>
        <dbReference type="Proteomes" id="UP000267049"/>
    </source>
</evidence>
<reference evidence="18 19" key="1">
    <citation type="submission" date="2018-11" db="EMBL/GenBank/DDBJ databases">
        <title>Lysobacter cryohumiis sp. nov., isolated from soil in the Tianshan Mountains, Xinjiang, China.</title>
        <authorList>
            <person name="Luo Y."/>
            <person name="Sheng H."/>
        </authorList>
    </citation>
    <scope>NUCLEOTIDE SEQUENCE [LARGE SCALE GENOMIC DNA]</scope>
    <source>
        <strain evidence="18 19">ZS60</strain>
    </source>
</reference>
<proteinExistence type="inferred from homology"/>
<feature type="domain" description="TonB-dependent receptor plug" evidence="17">
    <location>
        <begin position="61"/>
        <end position="168"/>
    </location>
</feature>
<evidence type="ECO:0000259" key="16">
    <source>
        <dbReference type="Pfam" id="PF00593"/>
    </source>
</evidence>
<name>A0A3M8SYI6_9GAMM</name>
<dbReference type="PROSITE" id="PS00430">
    <property type="entry name" value="TONB_DEPENDENT_REC_1"/>
    <property type="match status" value="1"/>
</dbReference>
<dbReference type="Proteomes" id="UP000267049">
    <property type="component" value="Unassembled WGS sequence"/>
</dbReference>
<keyword evidence="15" id="KW-0732">Signal</keyword>
<dbReference type="InterPro" id="IPR039426">
    <property type="entry name" value="TonB-dep_rcpt-like"/>
</dbReference>
<dbReference type="PANTHER" id="PTHR32552">
    <property type="entry name" value="FERRICHROME IRON RECEPTOR-RELATED"/>
    <property type="match status" value="1"/>
</dbReference>
<keyword evidence="4" id="KW-0410">Iron transport</keyword>
<accession>A0A3M8SYI6</accession>
<dbReference type="OrthoDB" id="127311at2"/>
<keyword evidence="7" id="KW-0406">Ion transport</keyword>
<dbReference type="Gene3D" id="2.40.170.20">
    <property type="entry name" value="TonB-dependent receptor, beta-barrel domain"/>
    <property type="match status" value="1"/>
</dbReference>
<dbReference type="InterPro" id="IPR036942">
    <property type="entry name" value="Beta-barrel_TonB_sf"/>
</dbReference>
<evidence type="ECO:0000313" key="18">
    <source>
        <dbReference type="EMBL" id="RNF85893.1"/>
    </source>
</evidence>
<keyword evidence="10 11" id="KW-0998">Cell outer membrane</keyword>
<evidence type="ECO:0000256" key="11">
    <source>
        <dbReference type="PROSITE-ProRule" id="PRU01360"/>
    </source>
</evidence>
<evidence type="ECO:0000256" key="13">
    <source>
        <dbReference type="RuleBase" id="RU003357"/>
    </source>
</evidence>
<keyword evidence="9 11" id="KW-0472">Membrane</keyword>
<comment type="subcellular location">
    <subcellularLocation>
        <location evidence="1 11">Cell outer membrane</location>
        <topology evidence="1 11">Multi-pass membrane protein</topology>
    </subcellularLocation>
</comment>
<evidence type="ECO:0000259" key="17">
    <source>
        <dbReference type="Pfam" id="PF07715"/>
    </source>
</evidence>
<evidence type="ECO:0000256" key="8">
    <source>
        <dbReference type="ARBA" id="ARBA00023077"/>
    </source>
</evidence>
<dbReference type="PROSITE" id="PS52016">
    <property type="entry name" value="TONB_DEPENDENT_REC_3"/>
    <property type="match status" value="1"/>
</dbReference>
<keyword evidence="8 12" id="KW-0798">TonB box</keyword>
<feature type="signal peptide" evidence="15">
    <location>
        <begin position="1"/>
        <end position="31"/>
    </location>
</feature>
<evidence type="ECO:0000256" key="1">
    <source>
        <dbReference type="ARBA" id="ARBA00004571"/>
    </source>
</evidence>
<feature type="region of interest" description="Disordered" evidence="14">
    <location>
        <begin position="726"/>
        <end position="749"/>
    </location>
</feature>
<evidence type="ECO:0000256" key="15">
    <source>
        <dbReference type="SAM" id="SignalP"/>
    </source>
</evidence>
<dbReference type="SUPFAM" id="SSF56935">
    <property type="entry name" value="Porins"/>
    <property type="match status" value="1"/>
</dbReference>
<evidence type="ECO:0000256" key="10">
    <source>
        <dbReference type="ARBA" id="ARBA00023237"/>
    </source>
</evidence>
<feature type="chain" id="PRO_5018182539" evidence="15">
    <location>
        <begin position="32"/>
        <end position="812"/>
    </location>
</feature>
<feature type="compositionally biased region" description="Polar residues" evidence="14">
    <location>
        <begin position="730"/>
        <end position="739"/>
    </location>
</feature>
<keyword evidence="6" id="KW-0408">Iron</keyword>
<dbReference type="GO" id="GO:0006826">
    <property type="term" value="P:iron ion transport"/>
    <property type="evidence" value="ECO:0007669"/>
    <property type="project" value="UniProtKB-KW"/>
</dbReference>
<gene>
    <name evidence="18" type="ORF">EER27_00135</name>
</gene>
<dbReference type="AlphaFoldDB" id="A0A3M8SYI6"/>
<feature type="domain" description="TonB-dependent receptor-like beta-barrel" evidence="16">
    <location>
        <begin position="447"/>
        <end position="763"/>
    </location>
</feature>
<evidence type="ECO:0000256" key="9">
    <source>
        <dbReference type="ARBA" id="ARBA00023136"/>
    </source>
</evidence>
<sequence>MPMRQHQLASALALVLSSGVLALALPGTARAQDSVSGEAASDKAAVLDSIIVTAQSREQQLQDVPIALQVVNDALIEEVAAEDLGDLDSFVPGLVVDSLQPTQSSIALRGISTDDFGIGTDPAVGVYIDGVYAGRGGGMLLPFTDVERIEVLKGPQGTLFGRNTAAGAISIVTRSPADEVEARARLRVGNYGKRYFETMVNVPTGEDAALRLSALVNHSDGWLRDAATGEDLGGEDTWATRAAFKLGLGDNTSAVLSWDHESLDQNARPTTGIVPLPPAPGRPAVPLDPLDYLDPRKVDTFNDLVDNDEWRTFDGVNLIVDHAFTWGHLTSTSAWRQYDAINHTEEDGTNRVNLYIDSENTESNESVYQEFKFNGSSARLDWVAGVSYFAEDSDQTSEVNTLTDAVDTAVFNLGLAATPDGTLFNFFTQVAQANGIPVSLLGHQWNEKFVNTLSTKSYAAFGDVIWHANDKLNLTFGLRYTRDEKRFSWFNDQRDAPTLDAALDQLEAIGFFQLVGVPREAFVFDLAFIDPPAMLNKGRLNGDRKSWSDFSPRFVVDYHFNDRSMVYASLAKGYKAGGYNALQIGSSFDNEDVWNVEAGIKQAFPDWRLQYNASVFHYVYSNRQSVRLDSSTVIPRFVVDTGDLQAWGLEFDTRWQATDAFVLDFNAAFIDSEFKDYTGIGGNDLSGQPTGEPYFSAAAGASYRWQLGDAGDLRLSARHTYRGATRCNDESQTQTTCGTSPALDQGEAQSRTDLRLGWSSASGRLGMAVYGHNLADNRYVTGLNTYGKDAFGTVGATVSEPRTYGFEVTLQY</sequence>
<evidence type="ECO:0000256" key="2">
    <source>
        <dbReference type="ARBA" id="ARBA00022448"/>
    </source>
</evidence>
<keyword evidence="5 11" id="KW-0812">Transmembrane</keyword>
<dbReference type="GO" id="GO:0009279">
    <property type="term" value="C:cell outer membrane"/>
    <property type="evidence" value="ECO:0007669"/>
    <property type="project" value="UniProtKB-SubCell"/>
</dbReference>
<feature type="short sequence motif" description="TonB box" evidence="12">
    <location>
        <begin position="49"/>
        <end position="55"/>
    </location>
</feature>
<evidence type="ECO:0000256" key="3">
    <source>
        <dbReference type="ARBA" id="ARBA00022452"/>
    </source>
</evidence>
<dbReference type="Pfam" id="PF07715">
    <property type="entry name" value="Plug"/>
    <property type="match status" value="1"/>
</dbReference>
<comment type="similarity">
    <text evidence="11 13">Belongs to the TonB-dependent receptor family.</text>
</comment>